<dbReference type="PANTHER" id="PTHR10394">
    <property type="entry name" value="40S RIBOSOMAL PROTEIN S8"/>
    <property type="match status" value="1"/>
</dbReference>
<dbReference type="GO" id="GO:1990904">
    <property type="term" value="C:ribonucleoprotein complex"/>
    <property type="evidence" value="ECO:0007669"/>
    <property type="project" value="UniProtKB-KW"/>
</dbReference>
<dbReference type="CDD" id="cd11380">
    <property type="entry name" value="Ribosomal_S8e_like"/>
    <property type="match status" value="1"/>
</dbReference>
<dbReference type="Pfam" id="PF01201">
    <property type="entry name" value="Ribosomal_S8e"/>
    <property type="match status" value="1"/>
</dbReference>
<comment type="caution">
    <text evidence="6">The sequence shown here is derived from an EMBL/GenBank/DDBJ whole genome shotgun (WGS) entry which is preliminary data.</text>
</comment>
<evidence type="ECO:0000313" key="6">
    <source>
        <dbReference type="EMBL" id="KAL3764927.1"/>
    </source>
</evidence>
<dbReference type="InterPro" id="IPR022309">
    <property type="entry name" value="Ribosomal_Se8/biogenesis_NSA2"/>
</dbReference>
<dbReference type="FunFam" id="1.10.168.20:FF:000001">
    <property type="entry name" value="40S ribosomal protein S8"/>
    <property type="match status" value="1"/>
</dbReference>
<keyword evidence="3 4" id="KW-0687">Ribonucleoprotein</keyword>
<dbReference type="GO" id="GO:0005840">
    <property type="term" value="C:ribosome"/>
    <property type="evidence" value="ECO:0007669"/>
    <property type="project" value="UniProtKB-KW"/>
</dbReference>
<proteinExistence type="inferred from homology"/>
<name>A0ABD3MN57_9STRA</name>
<gene>
    <name evidence="6" type="ORF">ACHAWU_003787</name>
</gene>
<dbReference type="PROSITE" id="PS01193">
    <property type="entry name" value="RIBOSOMAL_S8E"/>
    <property type="match status" value="1"/>
</dbReference>
<dbReference type="Gene3D" id="1.10.168.20">
    <property type="entry name" value="Ribosomal protein S8e, subdomain"/>
    <property type="match status" value="1"/>
</dbReference>
<protein>
    <recommendedName>
        <fullName evidence="4">40S ribosomal protein S8</fullName>
    </recommendedName>
</protein>
<evidence type="ECO:0000313" key="7">
    <source>
        <dbReference type="Proteomes" id="UP001530293"/>
    </source>
</evidence>
<dbReference type="NCBIfam" id="TIGR00307">
    <property type="entry name" value="eS8"/>
    <property type="match status" value="1"/>
</dbReference>
<dbReference type="InterPro" id="IPR018283">
    <property type="entry name" value="Ribosomal_eS8_CS"/>
</dbReference>
<dbReference type="EMBL" id="JALLBG020000100">
    <property type="protein sequence ID" value="KAL3764927.1"/>
    <property type="molecule type" value="Genomic_DNA"/>
</dbReference>
<evidence type="ECO:0000256" key="1">
    <source>
        <dbReference type="ARBA" id="ARBA00005257"/>
    </source>
</evidence>
<feature type="compositionally biased region" description="Basic and acidic residues" evidence="5">
    <location>
        <begin position="1"/>
        <end position="12"/>
    </location>
</feature>
<evidence type="ECO:0000256" key="2">
    <source>
        <dbReference type="ARBA" id="ARBA00022980"/>
    </source>
</evidence>
<dbReference type="AlphaFoldDB" id="A0ABD3MN57"/>
<sequence length="208" mass="23621">MIDGVRRGITREGKHKRRETGGRRSQFRKKRKFEMGRPAAMTRIGEKRIHEVRTRGGNKKFRALRLDSGNFSWGTEVCTRKVRVLDVVYNASNNELVRTKTLVKGAIVLVDAHPFKSWYESHYGVKVGVKKNQAAAEGGEEEKKQSSHVTRKLTLRQKGRTLEDAIDHQMASGRLYAKITSRPGQSGRCDGAILEGPELAFYQKQLKK</sequence>
<keyword evidence="2 4" id="KW-0689">Ribosomal protein</keyword>
<evidence type="ECO:0000256" key="4">
    <source>
        <dbReference type="RuleBase" id="RU000669"/>
    </source>
</evidence>
<dbReference type="InterPro" id="IPR001047">
    <property type="entry name" value="Ribosomal_eS8"/>
</dbReference>
<dbReference type="Gene3D" id="3.10.290.70">
    <property type="match status" value="1"/>
</dbReference>
<keyword evidence="7" id="KW-1185">Reference proteome</keyword>
<dbReference type="InterPro" id="IPR042563">
    <property type="entry name" value="Ribosomal_protein_eS8_euk"/>
</dbReference>
<evidence type="ECO:0000256" key="5">
    <source>
        <dbReference type="SAM" id="MobiDB-lite"/>
    </source>
</evidence>
<organism evidence="6 7">
    <name type="scientific">Discostella pseudostelligera</name>
    <dbReference type="NCBI Taxonomy" id="259834"/>
    <lineage>
        <taxon>Eukaryota</taxon>
        <taxon>Sar</taxon>
        <taxon>Stramenopiles</taxon>
        <taxon>Ochrophyta</taxon>
        <taxon>Bacillariophyta</taxon>
        <taxon>Coscinodiscophyceae</taxon>
        <taxon>Thalassiosirophycidae</taxon>
        <taxon>Stephanodiscales</taxon>
        <taxon>Stephanodiscaceae</taxon>
        <taxon>Discostella</taxon>
    </lineage>
</organism>
<comment type="similarity">
    <text evidence="1 4">Belongs to the eukaryotic ribosomal protein eS8 family.</text>
</comment>
<evidence type="ECO:0000256" key="3">
    <source>
        <dbReference type="ARBA" id="ARBA00023274"/>
    </source>
</evidence>
<dbReference type="Proteomes" id="UP001530293">
    <property type="component" value="Unassembled WGS sequence"/>
</dbReference>
<accession>A0ABD3MN57</accession>
<feature type="region of interest" description="Disordered" evidence="5">
    <location>
        <begin position="1"/>
        <end position="31"/>
    </location>
</feature>
<reference evidence="6 7" key="1">
    <citation type="submission" date="2024-10" db="EMBL/GenBank/DDBJ databases">
        <title>Updated reference genomes for cyclostephanoid diatoms.</title>
        <authorList>
            <person name="Roberts W.R."/>
            <person name="Alverson A.J."/>
        </authorList>
    </citation>
    <scope>NUCLEOTIDE SEQUENCE [LARGE SCALE GENOMIC DNA]</scope>
    <source>
        <strain evidence="6 7">AJA232-27</strain>
    </source>
</reference>